<dbReference type="Proteomes" id="UP000030151">
    <property type="component" value="Unassembled WGS sequence"/>
</dbReference>
<dbReference type="Pfam" id="PF08592">
    <property type="entry name" value="Anthrone_oxy"/>
    <property type="match status" value="1"/>
</dbReference>
<evidence type="ECO:0000256" key="2">
    <source>
        <dbReference type="ARBA" id="ARBA00022692"/>
    </source>
</evidence>
<comment type="caution">
    <text evidence="7">The sequence shown here is derived from an EMBL/GenBank/DDBJ whole genome shotgun (WGS) entry which is preliminary data.</text>
</comment>
<comment type="similarity">
    <text evidence="5">Belongs to the anthrone oxygenase family.</text>
</comment>
<sequence length="159" mass="17098">MPHLGSSVLALGTASSIFVSGSIFAFSLGGVSTARLAAESTSSPELASRYWLNVYQKCHYVGTPMVLFSTACFAWLRYQTHRNVFLAAAASCASLIPYTIVILSGPEKILFAALDKRKGERSPEVVEVRKAIVQWGNVNIFRAVFPLVGGLVALAAEML</sequence>
<evidence type="ECO:0000256" key="6">
    <source>
        <dbReference type="SAM" id="Phobius"/>
    </source>
</evidence>
<dbReference type="OrthoDB" id="5954308at2759"/>
<dbReference type="PANTHER" id="PTHR35042">
    <property type="entry name" value="ANTHRONE OXYGENASE ENCC"/>
    <property type="match status" value="1"/>
</dbReference>
<evidence type="ECO:0000313" key="7">
    <source>
        <dbReference type="EMBL" id="EXU98263.1"/>
    </source>
</evidence>
<dbReference type="PANTHER" id="PTHR35042:SF1">
    <property type="entry name" value="DUF1772-DOMAIN-CONTAINING PROTEIN"/>
    <property type="match status" value="1"/>
</dbReference>
<dbReference type="GO" id="GO:0016020">
    <property type="term" value="C:membrane"/>
    <property type="evidence" value="ECO:0007669"/>
    <property type="project" value="UniProtKB-SubCell"/>
</dbReference>
<dbReference type="EMBL" id="JELW01000028">
    <property type="protein sequence ID" value="EXU98263.1"/>
    <property type="molecule type" value="Genomic_DNA"/>
</dbReference>
<evidence type="ECO:0000313" key="8">
    <source>
        <dbReference type="Proteomes" id="UP000030151"/>
    </source>
</evidence>
<keyword evidence="2 6" id="KW-0812">Transmembrane</keyword>
<gene>
    <name evidence="7" type="ORF">X797_008653</name>
</gene>
<dbReference type="AlphaFoldDB" id="A0A014N099"/>
<evidence type="ECO:0000256" key="5">
    <source>
        <dbReference type="ARBA" id="ARBA00034313"/>
    </source>
</evidence>
<keyword evidence="3 6" id="KW-1133">Transmembrane helix</keyword>
<feature type="transmembrane region" description="Helical" evidence="6">
    <location>
        <begin position="85"/>
        <end position="105"/>
    </location>
</feature>
<accession>A0A014N099</accession>
<feature type="transmembrane region" description="Helical" evidence="6">
    <location>
        <begin position="61"/>
        <end position="78"/>
    </location>
</feature>
<dbReference type="HOGENOM" id="CLU_1661186_0_0_1"/>
<proteinExistence type="inferred from homology"/>
<evidence type="ECO:0000256" key="1">
    <source>
        <dbReference type="ARBA" id="ARBA00004141"/>
    </source>
</evidence>
<keyword evidence="4 6" id="KW-0472">Membrane</keyword>
<organism evidence="7 8">
    <name type="scientific">Metarhizium robertsii</name>
    <dbReference type="NCBI Taxonomy" id="568076"/>
    <lineage>
        <taxon>Eukaryota</taxon>
        <taxon>Fungi</taxon>
        <taxon>Dikarya</taxon>
        <taxon>Ascomycota</taxon>
        <taxon>Pezizomycotina</taxon>
        <taxon>Sordariomycetes</taxon>
        <taxon>Hypocreomycetidae</taxon>
        <taxon>Hypocreales</taxon>
        <taxon>Clavicipitaceae</taxon>
        <taxon>Metarhizium</taxon>
    </lineage>
</organism>
<protein>
    <submittedName>
        <fullName evidence="7">DUF1772 domain protein</fullName>
    </submittedName>
</protein>
<name>A0A014N099_9HYPO</name>
<evidence type="ECO:0000256" key="3">
    <source>
        <dbReference type="ARBA" id="ARBA00022989"/>
    </source>
</evidence>
<comment type="subcellular location">
    <subcellularLocation>
        <location evidence="1">Membrane</location>
        <topology evidence="1">Multi-pass membrane protein</topology>
    </subcellularLocation>
</comment>
<evidence type="ECO:0000256" key="4">
    <source>
        <dbReference type="ARBA" id="ARBA00023136"/>
    </source>
</evidence>
<dbReference type="InterPro" id="IPR013901">
    <property type="entry name" value="Anthrone_oxy"/>
</dbReference>
<reference evidence="7 8" key="1">
    <citation type="submission" date="2014-02" db="EMBL/GenBank/DDBJ databases">
        <title>The genome sequence of the entomopathogenic fungus Metarhizium robertsii ARSEF 2575.</title>
        <authorList>
            <person name="Giuliano Garisto Donzelli B."/>
            <person name="Roe B.A."/>
            <person name="Macmil S.L."/>
            <person name="Krasnoff S.B."/>
            <person name="Gibson D.M."/>
        </authorList>
    </citation>
    <scope>NUCLEOTIDE SEQUENCE [LARGE SCALE GENOMIC DNA]</scope>
    <source>
        <strain evidence="7 8">ARSEF 2575</strain>
    </source>
</reference>